<dbReference type="InterPro" id="IPR011990">
    <property type="entry name" value="TPR-like_helical_dom_sf"/>
</dbReference>
<evidence type="ECO:0000256" key="1">
    <source>
        <dbReference type="ARBA" id="ARBA00004442"/>
    </source>
</evidence>
<evidence type="ECO:0000259" key="6">
    <source>
        <dbReference type="Pfam" id="PF14322"/>
    </source>
</evidence>
<reference evidence="7" key="1">
    <citation type="submission" date="2012-10" db="EMBL/GenBank/DDBJ databases">
        <authorList>
            <person name="Sandrine L."/>
        </authorList>
    </citation>
    <scope>NUCLEOTIDE SEQUENCE</scope>
</reference>
<proteinExistence type="predicted"/>
<dbReference type="GO" id="GO:0009279">
    <property type="term" value="C:cell outer membrane"/>
    <property type="evidence" value="ECO:0007669"/>
    <property type="project" value="UniProtKB-SubCell"/>
</dbReference>
<organism evidence="7">
    <name type="scientific">termite gut metagenome</name>
    <dbReference type="NCBI Taxonomy" id="433724"/>
    <lineage>
        <taxon>unclassified sequences</taxon>
        <taxon>metagenomes</taxon>
        <taxon>organismal metagenomes</taxon>
    </lineage>
</organism>
<gene>
    <name evidence="7" type="ORF">BN138_624</name>
</gene>
<dbReference type="EMBL" id="HF548302">
    <property type="protein sequence ID" value="CCO21436.1"/>
    <property type="molecule type" value="Genomic_DNA"/>
</dbReference>
<accession>S0DGI2</accession>
<feature type="domain" description="SusD-like N-terminal" evidence="6">
    <location>
        <begin position="50"/>
        <end position="221"/>
    </location>
</feature>
<comment type="subcellular location">
    <subcellularLocation>
        <location evidence="1">Cell outer membrane</location>
    </subcellularLocation>
</comment>
<dbReference type="Pfam" id="PF14322">
    <property type="entry name" value="SusD-like_3"/>
    <property type="match status" value="1"/>
</dbReference>
<sequence length="522" mass="58173">MKTRYFIAALALILAAAGCNKELDIPKHGNMGGMEEFYQTDEDAEAAVTAVYTSWRGIYQNLYFLKNALADDAWAGGGSRGDNSDYEKLNEYTFGTEHPAVEGLYTGLYSIIYNANLVIGRVADDTPVKKRAIAEAKFFRAWAHFELVSLWQIAPAVDHVLAPSEYKLPTGDPAVTWTLIETDLTEAISSGALPSKQGVGDSETGIRVTKETARALLGKAYVFQEKWDDARTELDAVINSGLYNLYRGDYGDVLRMVANNSTESLLEMQVRNDPNNAHFEFTELMCGWRFGTMDISSVNPAYADIATDAGYGFMNPRKSLYDAFVAREGADGYRLNQTMKPYAFLRDEMNMPIRPGETVYGCEGYFFWKNRILLSESVMGYPNFRAWQANNKRIMRYAEVLLLAAEAHLNGGDAGKAAKYVNEIRTRAKLAPLGSVTMNDVKIEKRLELCDEGCRFQDLVRWGDAQTVLADQGKEVMSFNGTAAVVSFTNSTYGFKAKHIVLPIPGKEIMLNENIHQLPNGW</sequence>
<protein>
    <submittedName>
        <fullName evidence="7">Putative RagB-SusD domain-containing protein</fullName>
    </submittedName>
</protein>
<dbReference type="Pfam" id="PF07980">
    <property type="entry name" value="SusD_RagB"/>
    <property type="match status" value="1"/>
</dbReference>
<dbReference type="PROSITE" id="PS51257">
    <property type="entry name" value="PROKAR_LIPOPROTEIN"/>
    <property type="match status" value="1"/>
</dbReference>
<dbReference type="InterPro" id="IPR033985">
    <property type="entry name" value="SusD-like_N"/>
</dbReference>
<keyword evidence="2" id="KW-0732">Signal</keyword>
<evidence type="ECO:0000256" key="4">
    <source>
        <dbReference type="ARBA" id="ARBA00023237"/>
    </source>
</evidence>
<evidence type="ECO:0000256" key="2">
    <source>
        <dbReference type="ARBA" id="ARBA00022729"/>
    </source>
</evidence>
<evidence type="ECO:0000256" key="3">
    <source>
        <dbReference type="ARBA" id="ARBA00023136"/>
    </source>
</evidence>
<name>S0DGI2_9ZZZZ</name>
<dbReference type="Gene3D" id="1.25.40.390">
    <property type="match status" value="1"/>
</dbReference>
<feature type="domain" description="RagB/SusD" evidence="5">
    <location>
        <begin position="390"/>
        <end position="522"/>
    </location>
</feature>
<reference evidence="7" key="2">
    <citation type="journal article" date="2013" name="Biotechnol. Biofuels">
        <title>Mining for hemicellulases in the fungus-growing termite Pseudacanthotermes militaris using functional metagenomics.</title>
        <authorList>
            <person name="Bastien G."/>
            <person name="Arnal G."/>
            <person name="Bozonnet S."/>
            <person name="Laguerre S."/>
            <person name="Ferreira F."/>
            <person name="Faure R."/>
            <person name="Henrissat B."/>
            <person name="Lefevre F."/>
            <person name="Robe P."/>
            <person name="Bouchez O."/>
            <person name="Noirot C."/>
            <person name="Dumon C."/>
            <person name="O'Donohue M."/>
        </authorList>
    </citation>
    <scope>NUCLEOTIDE SEQUENCE</scope>
</reference>
<keyword evidence="3" id="KW-0472">Membrane</keyword>
<evidence type="ECO:0000259" key="5">
    <source>
        <dbReference type="Pfam" id="PF07980"/>
    </source>
</evidence>
<dbReference type="InterPro" id="IPR012944">
    <property type="entry name" value="SusD_RagB_dom"/>
</dbReference>
<evidence type="ECO:0000313" key="7">
    <source>
        <dbReference type="EMBL" id="CCO21436.1"/>
    </source>
</evidence>
<keyword evidence="4" id="KW-0998">Cell outer membrane</keyword>
<dbReference type="SUPFAM" id="SSF48452">
    <property type="entry name" value="TPR-like"/>
    <property type="match status" value="1"/>
</dbReference>
<dbReference type="AlphaFoldDB" id="S0DGI2"/>